<accession>A0A4Z2IA08</accession>
<evidence type="ECO:0000313" key="1">
    <source>
        <dbReference type="EMBL" id="TNN74710.1"/>
    </source>
</evidence>
<sequence>MSVRLARSELANALYPFLGGYGPSEGPARTGLLLGLNWVIELRDEGDVLASRHKRHINHRKLCATHRILGPVHVYCNRAQWRPKRERERERERESWESVRQPEFAQVDGISRCQESR</sequence>
<evidence type="ECO:0000313" key="2">
    <source>
        <dbReference type="Proteomes" id="UP000314294"/>
    </source>
</evidence>
<keyword evidence="2" id="KW-1185">Reference proteome</keyword>
<dbReference type="EMBL" id="SRLO01000111">
    <property type="protein sequence ID" value="TNN74710.1"/>
    <property type="molecule type" value="Genomic_DNA"/>
</dbReference>
<dbReference type="AlphaFoldDB" id="A0A4Z2IA08"/>
<reference evidence="1 2" key="1">
    <citation type="submission" date="2019-03" db="EMBL/GenBank/DDBJ databases">
        <title>First draft genome of Liparis tanakae, snailfish: a comprehensive survey of snailfish specific genes.</title>
        <authorList>
            <person name="Kim W."/>
            <person name="Song I."/>
            <person name="Jeong J.-H."/>
            <person name="Kim D."/>
            <person name="Kim S."/>
            <person name="Ryu S."/>
            <person name="Song J.Y."/>
            <person name="Lee S.K."/>
        </authorList>
    </citation>
    <scope>NUCLEOTIDE SEQUENCE [LARGE SCALE GENOMIC DNA]</scope>
    <source>
        <tissue evidence="1">Muscle</tissue>
    </source>
</reference>
<protein>
    <submittedName>
        <fullName evidence="1">Uncharacterized protein</fullName>
    </submittedName>
</protein>
<organism evidence="1 2">
    <name type="scientific">Liparis tanakae</name>
    <name type="common">Tanaka's snailfish</name>
    <dbReference type="NCBI Taxonomy" id="230148"/>
    <lineage>
        <taxon>Eukaryota</taxon>
        <taxon>Metazoa</taxon>
        <taxon>Chordata</taxon>
        <taxon>Craniata</taxon>
        <taxon>Vertebrata</taxon>
        <taxon>Euteleostomi</taxon>
        <taxon>Actinopterygii</taxon>
        <taxon>Neopterygii</taxon>
        <taxon>Teleostei</taxon>
        <taxon>Neoteleostei</taxon>
        <taxon>Acanthomorphata</taxon>
        <taxon>Eupercaria</taxon>
        <taxon>Perciformes</taxon>
        <taxon>Cottioidei</taxon>
        <taxon>Cottales</taxon>
        <taxon>Liparidae</taxon>
        <taxon>Liparis</taxon>
    </lineage>
</organism>
<dbReference type="Proteomes" id="UP000314294">
    <property type="component" value="Unassembled WGS sequence"/>
</dbReference>
<proteinExistence type="predicted"/>
<name>A0A4Z2IA08_9TELE</name>
<gene>
    <name evidence="1" type="ORF">EYF80_015028</name>
</gene>
<comment type="caution">
    <text evidence="1">The sequence shown here is derived from an EMBL/GenBank/DDBJ whole genome shotgun (WGS) entry which is preliminary data.</text>
</comment>